<evidence type="ECO:0000313" key="2">
    <source>
        <dbReference type="Proteomes" id="UP000239757"/>
    </source>
</evidence>
<proteinExistence type="predicted"/>
<name>A0A2P5WZ03_GOSBA</name>
<protein>
    <submittedName>
        <fullName evidence="1">Uncharacterized protein</fullName>
    </submittedName>
</protein>
<dbReference type="Proteomes" id="UP000239757">
    <property type="component" value="Unassembled WGS sequence"/>
</dbReference>
<dbReference type="EMBL" id="KZ666074">
    <property type="protein sequence ID" value="PPR96326.1"/>
    <property type="molecule type" value="Genomic_DNA"/>
</dbReference>
<dbReference type="AlphaFoldDB" id="A0A2P5WZ03"/>
<accession>A0A2P5WZ03</accession>
<gene>
    <name evidence="1" type="ORF">GOBAR_AA24339</name>
</gene>
<sequence>MTTSSCPGLGHNQEEDEGITMIGVGGVKVALGPLSCMCMGHPTTKLAHPPNRHFTKHPPHIDVDAFMKSVQEVTVAADNWVPREEHSISERESLISPPIASVLPTRLDTYVAPSSHSSMSELGVPVEVTTDSTSRTFSINAINFTLSSGEVQTLFL</sequence>
<reference evidence="1 2" key="1">
    <citation type="submission" date="2015-01" db="EMBL/GenBank/DDBJ databases">
        <title>Genome of allotetraploid Gossypium barbadense reveals genomic plasticity and fiber elongation in cotton evolution.</title>
        <authorList>
            <person name="Chen X."/>
            <person name="Liu X."/>
            <person name="Zhao B."/>
            <person name="Zheng H."/>
            <person name="Hu Y."/>
            <person name="Lu G."/>
            <person name="Yang C."/>
            <person name="Chen J."/>
            <person name="Shan C."/>
            <person name="Zhang L."/>
            <person name="Zhou Y."/>
            <person name="Wang L."/>
            <person name="Guo W."/>
            <person name="Bai Y."/>
            <person name="Ruan J."/>
            <person name="Shangguan X."/>
            <person name="Mao Y."/>
            <person name="Jiang J."/>
            <person name="Zhu Y."/>
            <person name="Lei J."/>
            <person name="Kang H."/>
            <person name="Chen S."/>
            <person name="He X."/>
            <person name="Wang R."/>
            <person name="Wang Y."/>
            <person name="Chen J."/>
            <person name="Wang L."/>
            <person name="Yu S."/>
            <person name="Wang B."/>
            <person name="Wei J."/>
            <person name="Song S."/>
            <person name="Lu X."/>
            <person name="Gao Z."/>
            <person name="Gu W."/>
            <person name="Deng X."/>
            <person name="Ma D."/>
            <person name="Wang S."/>
            <person name="Liang W."/>
            <person name="Fang L."/>
            <person name="Cai C."/>
            <person name="Zhu X."/>
            <person name="Zhou B."/>
            <person name="Zhang Y."/>
            <person name="Chen Z."/>
            <person name="Xu S."/>
            <person name="Zhu R."/>
            <person name="Wang S."/>
            <person name="Zhang T."/>
            <person name="Zhao G."/>
        </authorList>
    </citation>
    <scope>NUCLEOTIDE SEQUENCE [LARGE SCALE GENOMIC DNA]</scope>
    <source>
        <strain evidence="2">cv. Xinhai21</strain>
        <tissue evidence="1">Leaf</tissue>
    </source>
</reference>
<organism evidence="1 2">
    <name type="scientific">Gossypium barbadense</name>
    <name type="common">Sea Island cotton</name>
    <name type="synonym">Hibiscus barbadensis</name>
    <dbReference type="NCBI Taxonomy" id="3634"/>
    <lineage>
        <taxon>Eukaryota</taxon>
        <taxon>Viridiplantae</taxon>
        <taxon>Streptophyta</taxon>
        <taxon>Embryophyta</taxon>
        <taxon>Tracheophyta</taxon>
        <taxon>Spermatophyta</taxon>
        <taxon>Magnoliopsida</taxon>
        <taxon>eudicotyledons</taxon>
        <taxon>Gunneridae</taxon>
        <taxon>Pentapetalae</taxon>
        <taxon>rosids</taxon>
        <taxon>malvids</taxon>
        <taxon>Malvales</taxon>
        <taxon>Malvaceae</taxon>
        <taxon>Malvoideae</taxon>
        <taxon>Gossypium</taxon>
    </lineage>
</organism>
<evidence type="ECO:0000313" key="1">
    <source>
        <dbReference type="EMBL" id="PPR96326.1"/>
    </source>
</evidence>